<dbReference type="InterPro" id="IPR050987">
    <property type="entry name" value="AtrR-like"/>
</dbReference>
<organism evidence="4 5">
    <name type="scientific">Pseudallescheria apiosperma</name>
    <name type="common">Scedosporium apiospermum</name>
    <dbReference type="NCBI Taxonomy" id="563466"/>
    <lineage>
        <taxon>Eukaryota</taxon>
        <taxon>Fungi</taxon>
        <taxon>Dikarya</taxon>
        <taxon>Ascomycota</taxon>
        <taxon>Pezizomycotina</taxon>
        <taxon>Sordariomycetes</taxon>
        <taxon>Hypocreomycetidae</taxon>
        <taxon>Microascales</taxon>
        <taxon>Microascaceae</taxon>
        <taxon>Scedosporium</taxon>
    </lineage>
</organism>
<dbReference type="KEGG" id="sapo:SAPIO_CDS4879"/>
<evidence type="ECO:0008006" key="6">
    <source>
        <dbReference type="Google" id="ProtNLM"/>
    </source>
</evidence>
<evidence type="ECO:0000256" key="2">
    <source>
        <dbReference type="SAM" id="MobiDB-lite"/>
    </source>
</evidence>
<dbReference type="VEuPathDB" id="FungiDB:SAPIO_CDS4879"/>
<evidence type="ECO:0000256" key="1">
    <source>
        <dbReference type="ARBA" id="ARBA00023242"/>
    </source>
</evidence>
<keyword evidence="3" id="KW-1133">Transmembrane helix</keyword>
<dbReference type="PANTHER" id="PTHR46910:SF17">
    <property type="entry name" value="SCFA-RELATED"/>
    <property type="match status" value="1"/>
</dbReference>
<dbReference type="Proteomes" id="UP000028545">
    <property type="component" value="Unassembled WGS sequence"/>
</dbReference>
<protein>
    <recommendedName>
        <fullName evidence="6">Transcription factor domain-containing protein</fullName>
    </recommendedName>
</protein>
<gene>
    <name evidence="4" type="ORF">SAPIO_CDS4879</name>
</gene>
<dbReference type="GeneID" id="27723951"/>
<feature type="compositionally biased region" description="Basic and acidic residues" evidence="2">
    <location>
        <begin position="545"/>
        <end position="559"/>
    </location>
</feature>
<dbReference type="GO" id="GO:0003700">
    <property type="term" value="F:DNA-binding transcription factor activity"/>
    <property type="evidence" value="ECO:0007669"/>
    <property type="project" value="InterPro"/>
</dbReference>
<keyword evidence="3" id="KW-0812">Transmembrane</keyword>
<evidence type="ECO:0000256" key="3">
    <source>
        <dbReference type="SAM" id="Phobius"/>
    </source>
</evidence>
<dbReference type="CDD" id="cd12148">
    <property type="entry name" value="fungal_TF_MHR"/>
    <property type="match status" value="1"/>
</dbReference>
<dbReference type="RefSeq" id="XP_016643003.1">
    <property type="nucleotide sequence ID" value="XM_016787328.1"/>
</dbReference>
<keyword evidence="3" id="KW-0472">Membrane</keyword>
<dbReference type="OMA" id="GINDKDC"/>
<dbReference type="EMBL" id="JOWA01000095">
    <property type="protein sequence ID" value="KEZ43204.1"/>
    <property type="molecule type" value="Genomic_DNA"/>
</dbReference>
<comment type="caution">
    <text evidence="4">The sequence shown here is derived from an EMBL/GenBank/DDBJ whole genome shotgun (WGS) entry which is preliminary data.</text>
</comment>
<keyword evidence="1" id="KW-0539">Nucleus</keyword>
<keyword evidence="5" id="KW-1185">Reference proteome</keyword>
<feature type="region of interest" description="Disordered" evidence="2">
    <location>
        <begin position="501"/>
        <end position="563"/>
    </location>
</feature>
<accession>A0A084G792</accession>
<proteinExistence type="predicted"/>
<feature type="transmembrane region" description="Helical" evidence="3">
    <location>
        <begin position="421"/>
        <end position="441"/>
    </location>
</feature>
<dbReference type="PANTHER" id="PTHR46910">
    <property type="entry name" value="TRANSCRIPTION FACTOR PDR1"/>
    <property type="match status" value="1"/>
</dbReference>
<sequence length="613" mass="68198">MHTATIDHGIEEIVPSEQRAIALRLVEQVFRKYDVSTSSQTRVVDAIPGSSSPNRDLDETRLVPVAELLGFELPPRDIIDTLLTAYMESMHWYLNILDAPSFYNKLEPILATGLAPRSQRPFILKALVAMIMGARLLSDEVKQEKFSTSTFSLTDLVSTLTAGVERWYFPLMDSVTPDTVAFSFMMSANYLFNRQIRFLSMSYGTPPIVTEDSCCVQLPDDLEGNMLQHPGFKSMEKREDGELCSVTTGSYNRYKAKMYMMASSIMNQIYFTRHNKPGELVRLIKGFFERVLEWERSVPPELQLESHMDFIPSEGEEGFIRQVFAIQALTLRISYDNLLIFLFRPLITIGSVSQALQRTRESSPACLASILATGVRPDRVPDAFLQVAETQCWTSATRTSLVFQRPNIRNLFSFSFPALHVGIYAFSAGVMLALLALSYPLSTRGDECKRGIARIIQFSRSAQLKPHMRSQMSEVLTDLMHAIASEETKALIASPDGVKSAAESYKNPHAHALDPTPEMCPASSGGSQALHTPTCITPEATPPGDSDHGKSTTSEKGDEQQQLQAHELDTGLTLAAPPCQTSHMHENENGPSAPHMVTWGVRWTYGPHHTPNG</sequence>
<reference evidence="4 5" key="1">
    <citation type="journal article" date="2014" name="Genome Announc.">
        <title>Draft genome sequence of the pathogenic fungus Scedosporium apiospermum.</title>
        <authorList>
            <person name="Vandeputte P."/>
            <person name="Ghamrawi S."/>
            <person name="Rechenmann M."/>
            <person name="Iltis A."/>
            <person name="Giraud S."/>
            <person name="Fleury M."/>
            <person name="Thornton C."/>
            <person name="Delhaes L."/>
            <person name="Meyer W."/>
            <person name="Papon N."/>
            <person name="Bouchara J.P."/>
        </authorList>
    </citation>
    <scope>NUCLEOTIDE SEQUENCE [LARGE SCALE GENOMIC DNA]</scope>
    <source>
        <strain evidence="4 5">IHEM 14462</strain>
    </source>
</reference>
<dbReference type="AlphaFoldDB" id="A0A084G792"/>
<feature type="compositionally biased region" description="Polar residues" evidence="2">
    <location>
        <begin position="524"/>
        <end position="535"/>
    </location>
</feature>
<dbReference type="OrthoDB" id="3266505at2759"/>
<feature type="region of interest" description="Disordered" evidence="2">
    <location>
        <begin position="575"/>
        <end position="594"/>
    </location>
</feature>
<evidence type="ECO:0000313" key="5">
    <source>
        <dbReference type="Proteomes" id="UP000028545"/>
    </source>
</evidence>
<evidence type="ECO:0000313" key="4">
    <source>
        <dbReference type="EMBL" id="KEZ43204.1"/>
    </source>
</evidence>
<dbReference type="HOGENOM" id="CLU_445604_0_0_1"/>
<name>A0A084G792_PSEDA</name>